<dbReference type="PANTHER" id="PTHR30118">
    <property type="entry name" value="HTH-TYPE TRANSCRIPTIONAL REGULATOR LEUO-RELATED"/>
    <property type="match status" value="1"/>
</dbReference>
<dbReference type="InterPro" id="IPR050389">
    <property type="entry name" value="LysR-type_TF"/>
</dbReference>
<comment type="caution">
    <text evidence="6">The sequence shown here is derived from an EMBL/GenBank/DDBJ whole genome shotgun (WGS) entry which is preliminary data.</text>
</comment>
<dbReference type="SUPFAM" id="SSF46785">
    <property type="entry name" value="Winged helix' DNA-binding domain"/>
    <property type="match status" value="1"/>
</dbReference>
<proteinExistence type="inferred from homology"/>
<dbReference type="GO" id="GO:0003700">
    <property type="term" value="F:DNA-binding transcription factor activity"/>
    <property type="evidence" value="ECO:0007669"/>
    <property type="project" value="InterPro"/>
</dbReference>
<evidence type="ECO:0000256" key="4">
    <source>
        <dbReference type="ARBA" id="ARBA00023163"/>
    </source>
</evidence>
<evidence type="ECO:0000313" key="7">
    <source>
        <dbReference type="Proteomes" id="UP000050345"/>
    </source>
</evidence>
<feature type="domain" description="HTH lysR-type" evidence="5">
    <location>
        <begin position="11"/>
        <end position="68"/>
    </location>
</feature>
<dbReference type="InterPro" id="IPR036388">
    <property type="entry name" value="WH-like_DNA-bd_sf"/>
</dbReference>
<evidence type="ECO:0000313" key="6">
    <source>
        <dbReference type="EMBL" id="KPX12822.1"/>
    </source>
</evidence>
<evidence type="ECO:0000259" key="5">
    <source>
        <dbReference type="PROSITE" id="PS50931"/>
    </source>
</evidence>
<gene>
    <name evidence="6" type="ORF">ALO73_200223</name>
</gene>
<dbReference type="AlphaFoldDB" id="A0A9X0H452"/>
<keyword evidence="2" id="KW-0805">Transcription regulation</keyword>
<evidence type="ECO:0000256" key="1">
    <source>
        <dbReference type="ARBA" id="ARBA00009437"/>
    </source>
</evidence>
<organism evidence="6 7">
    <name type="scientific">Pseudomonas syringae pv. daphniphylli</name>
    <dbReference type="NCBI Taxonomy" id="264455"/>
    <lineage>
        <taxon>Bacteria</taxon>
        <taxon>Pseudomonadati</taxon>
        <taxon>Pseudomonadota</taxon>
        <taxon>Gammaproteobacteria</taxon>
        <taxon>Pseudomonadales</taxon>
        <taxon>Pseudomonadaceae</taxon>
        <taxon>Pseudomonas</taxon>
        <taxon>Pseudomonas syringae</taxon>
    </lineage>
</organism>
<keyword evidence="3" id="KW-0238">DNA-binding</keyword>
<dbReference type="InterPro" id="IPR000847">
    <property type="entry name" value="LysR_HTH_N"/>
</dbReference>
<dbReference type="Pfam" id="PF00126">
    <property type="entry name" value="HTH_1"/>
    <property type="match status" value="1"/>
</dbReference>
<dbReference type="Gene3D" id="1.10.10.10">
    <property type="entry name" value="Winged helix-like DNA-binding domain superfamily/Winged helix DNA-binding domain"/>
    <property type="match status" value="1"/>
</dbReference>
<dbReference type="Proteomes" id="UP000050345">
    <property type="component" value="Unassembled WGS sequence"/>
</dbReference>
<dbReference type="PROSITE" id="PS50931">
    <property type="entry name" value="HTH_LYSR"/>
    <property type="match status" value="1"/>
</dbReference>
<comment type="similarity">
    <text evidence="1">Belongs to the LysR transcriptional regulatory family.</text>
</comment>
<dbReference type="RefSeq" id="WP_044321777.1">
    <property type="nucleotide sequence ID" value="NZ_JYHD01000070.1"/>
</dbReference>
<sequence>MEFDARLFHGVDLNTLLNFLVVYLEQGVTKAARRLNVKQPAVSNTLAKLRVHFHDPLFVRQGRGLTPTSKATQIVERLAPALLEIQELLADENP</sequence>
<dbReference type="PRINTS" id="PR00039">
    <property type="entry name" value="HTHLYSR"/>
</dbReference>
<keyword evidence="4" id="KW-0804">Transcription</keyword>
<dbReference type="GO" id="GO:0003677">
    <property type="term" value="F:DNA binding"/>
    <property type="evidence" value="ECO:0007669"/>
    <property type="project" value="UniProtKB-KW"/>
</dbReference>
<dbReference type="PANTHER" id="PTHR30118:SF15">
    <property type="entry name" value="TRANSCRIPTIONAL REGULATORY PROTEIN"/>
    <property type="match status" value="1"/>
</dbReference>
<reference evidence="6 7" key="1">
    <citation type="submission" date="2015-09" db="EMBL/GenBank/DDBJ databases">
        <title>Genome announcement of multiple Pseudomonas syringae strains.</title>
        <authorList>
            <person name="Thakur S."/>
            <person name="Wang P.W."/>
            <person name="Gong Y."/>
            <person name="Weir B.S."/>
            <person name="Guttman D.S."/>
        </authorList>
    </citation>
    <scope>NUCLEOTIDE SEQUENCE [LARGE SCALE GENOMIC DNA]</scope>
    <source>
        <strain evidence="6 7">ICMP9757</strain>
    </source>
</reference>
<evidence type="ECO:0000256" key="2">
    <source>
        <dbReference type="ARBA" id="ARBA00023015"/>
    </source>
</evidence>
<protein>
    <recommendedName>
        <fullName evidence="5">HTH lysR-type domain-containing protein</fullName>
    </recommendedName>
</protein>
<dbReference type="InterPro" id="IPR036390">
    <property type="entry name" value="WH_DNA-bd_sf"/>
</dbReference>
<evidence type="ECO:0000256" key="3">
    <source>
        <dbReference type="ARBA" id="ARBA00023125"/>
    </source>
</evidence>
<name>A0A9X0H452_PSESX</name>
<dbReference type="EMBL" id="LJQF01000172">
    <property type="protein sequence ID" value="KPX12822.1"/>
    <property type="molecule type" value="Genomic_DNA"/>
</dbReference>
<accession>A0A9X0H452</accession>